<feature type="region of interest" description="Disordered" evidence="7">
    <location>
        <begin position="235"/>
        <end position="280"/>
    </location>
</feature>
<dbReference type="CDD" id="cd12797">
    <property type="entry name" value="M23_peptidase"/>
    <property type="match status" value="1"/>
</dbReference>
<keyword evidence="4" id="KW-0564">Palmitate</keyword>
<dbReference type="STRING" id="1926881.BTJ39_13350"/>
<dbReference type="InterPro" id="IPR011055">
    <property type="entry name" value="Dup_hybrid_motif"/>
</dbReference>
<feature type="chain" id="PRO_5012481640" evidence="8">
    <location>
        <begin position="34"/>
        <end position="399"/>
    </location>
</feature>
<evidence type="ECO:0000256" key="2">
    <source>
        <dbReference type="ARBA" id="ARBA00022729"/>
    </source>
</evidence>
<keyword evidence="2 8" id="KW-0732">Signal</keyword>
<organism evidence="10 11">
    <name type="scientific">Izhakiella australiensis</name>
    <dbReference type="NCBI Taxonomy" id="1926881"/>
    <lineage>
        <taxon>Bacteria</taxon>
        <taxon>Pseudomonadati</taxon>
        <taxon>Pseudomonadota</taxon>
        <taxon>Gammaproteobacteria</taxon>
        <taxon>Enterobacterales</taxon>
        <taxon>Erwiniaceae</taxon>
        <taxon>Izhakiella</taxon>
    </lineage>
</organism>
<dbReference type="GO" id="GO:0032153">
    <property type="term" value="C:cell division site"/>
    <property type="evidence" value="ECO:0007669"/>
    <property type="project" value="TreeGrafter"/>
</dbReference>
<feature type="domain" description="LysM" evidence="9">
    <location>
        <begin position="145"/>
        <end position="189"/>
    </location>
</feature>
<comment type="similarity">
    <text evidence="6">Belongs to the E.coli NlpD/Haemophilus LppB family.</text>
</comment>
<dbReference type="SMART" id="SM00257">
    <property type="entry name" value="LysM"/>
    <property type="match status" value="1"/>
</dbReference>
<evidence type="ECO:0000256" key="3">
    <source>
        <dbReference type="ARBA" id="ARBA00023136"/>
    </source>
</evidence>
<dbReference type="InterPro" id="IPR050570">
    <property type="entry name" value="Cell_wall_metabolism_enzyme"/>
</dbReference>
<dbReference type="FunFam" id="2.70.70.10:FF:000005">
    <property type="entry name" value="Hypothetical lipoprotein YgeR"/>
    <property type="match status" value="1"/>
</dbReference>
<feature type="compositionally biased region" description="Low complexity" evidence="7">
    <location>
        <begin position="101"/>
        <end position="117"/>
    </location>
</feature>
<protein>
    <submittedName>
        <fullName evidence="10">Peptidase</fullName>
    </submittedName>
</protein>
<dbReference type="GO" id="GO:0004222">
    <property type="term" value="F:metalloendopeptidase activity"/>
    <property type="evidence" value="ECO:0007669"/>
    <property type="project" value="TreeGrafter"/>
</dbReference>
<evidence type="ECO:0000256" key="7">
    <source>
        <dbReference type="SAM" id="MobiDB-lite"/>
    </source>
</evidence>
<accession>A0A1S8YKR5</accession>
<evidence type="ECO:0000259" key="9">
    <source>
        <dbReference type="PROSITE" id="PS51782"/>
    </source>
</evidence>
<dbReference type="RefSeq" id="WP_078003196.1">
    <property type="nucleotide sequence ID" value="NZ_MRUL01000008.1"/>
</dbReference>
<evidence type="ECO:0000313" key="10">
    <source>
        <dbReference type="EMBL" id="OON39630.1"/>
    </source>
</evidence>
<keyword evidence="3" id="KW-0472">Membrane</keyword>
<keyword evidence="11" id="KW-1185">Reference proteome</keyword>
<gene>
    <name evidence="10" type="ORF">BTJ39_13350</name>
</gene>
<proteinExistence type="inferred from homology"/>
<dbReference type="CDD" id="cd00118">
    <property type="entry name" value="LysM"/>
    <property type="match status" value="1"/>
</dbReference>
<dbReference type="PROSITE" id="PS51782">
    <property type="entry name" value="LYSM"/>
    <property type="match status" value="1"/>
</dbReference>
<dbReference type="Gene3D" id="2.70.70.10">
    <property type="entry name" value="Glucose Permease (Domain IIA)"/>
    <property type="match status" value="1"/>
</dbReference>
<evidence type="ECO:0000256" key="6">
    <source>
        <dbReference type="ARBA" id="ARBA00038420"/>
    </source>
</evidence>
<comment type="subcellular location">
    <subcellularLocation>
        <location evidence="1">Membrane</location>
        <topology evidence="1">Lipid-anchor</topology>
    </subcellularLocation>
</comment>
<evidence type="ECO:0000256" key="1">
    <source>
        <dbReference type="ARBA" id="ARBA00004635"/>
    </source>
</evidence>
<dbReference type="InterPro" id="IPR018392">
    <property type="entry name" value="LysM"/>
</dbReference>
<feature type="compositionally biased region" description="Polar residues" evidence="7">
    <location>
        <begin position="34"/>
        <end position="46"/>
    </location>
</feature>
<dbReference type="SUPFAM" id="SSF51261">
    <property type="entry name" value="Duplicated hybrid motif"/>
    <property type="match status" value="1"/>
</dbReference>
<dbReference type="GO" id="GO:0009279">
    <property type="term" value="C:cell outer membrane"/>
    <property type="evidence" value="ECO:0007669"/>
    <property type="project" value="TreeGrafter"/>
</dbReference>
<dbReference type="OrthoDB" id="9795421at2"/>
<dbReference type="AlphaFoldDB" id="A0A1S8YKR5"/>
<dbReference type="NCBIfam" id="NF008123">
    <property type="entry name" value="PRK10871.1"/>
    <property type="match status" value="1"/>
</dbReference>
<dbReference type="Proteomes" id="UP000190667">
    <property type="component" value="Unassembled WGS sequence"/>
</dbReference>
<feature type="signal peptide" evidence="8">
    <location>
        <begin position="1"/>
        <end position="33"/>
    </location>
</feature>
<feature type="compositionally biased region" description="Low complexity" evidence="7">
    <location>
        <begin position="55"/>
        <end position="66"/>
    </location>
</feature>
<comment type="caution">
    <text evidence="10">The sequence shown here is derived from an EMBL/GenBank/DDBJ whole genome shotgun (WGS) entry which is preliminary data.</text>
</comment>
<dbReference type="PANTHER" id="PTHR21666:SF263">
    <property type="entry name" value="MUREIN HYDROLASE ACTIVATOR NLPD"/>
    <property type="match status" value="1"/>
</dbReference>
<evidence type="ECO:0000256" key="4">
    <source>
        <dbReference type="ARBA" id="ARBA00023139"/>
    </source>
</evidence>
<dbReference type="EMBL" id="MRUL01000008">
    <property type="protein sequence ID" value="OON39630.1"/>
    <property type="molecule type" value="Genomic_DNA"/>
</dbReference>
<dbReference type="PANTHER" id="PTHR21666">
    <property type="entry name" value="PEPTIDASE-RELATED"/>
    <property type="match status" value="1"/>
</dbReference>
<dbReference type="InterPro" id="IPR016047">
    <property type="entry name" value="M23ase_b-sheet_dom"/>
</dbReference>
<sequence length="399" mass="41184">MSTGSPVFTLRRIAAVSLIGLGLAGCSSNNTQAPISSVNDNSSSGMTAGGDAPMSSQQNAANASSQGVSESVPAQGGGMLVQQPPSNIQPTQAGVATQPVNQPATQPANSPAAQPPADANVQMKDGHIVYNRAYGNIPKGSYGGQTYTVQHGDTLFYIAWITGNDFRDLAQRNNIAAPYSLTVGQQLQVSNGKGGTITGGNEVTAADATSSGVTTPAPVAQTKPTAVARQPVITYSEDSGESDGGKMLPSSGAKVATTTAPVTAPTASSSAPSSAPVSTWRWPTEGKVIDNFSSSEGGNKGIDIAGTRGQPIYATAPGRVVYAGNALRGYGNLIIIKHNDDYLSAYAHNDTMLVREQQQVQAGQKIATMGSTGTSSVRLHFEIRYKGKSVNPLRYLPQR</sequence>
<dbReference type="Pfam" id="PF01476">
    <property type="entry name" value="LysM"/>
    <property type="match status" value="1"/>
</dbReference>
<feature type="compositionally biased region" description="Polar residues" evidence="7">
    <location>
        <begin position="83"/>
        <end position="100"/>
    </location>
</feature>
<evidence type="ECO:0000313" key="11">
    <source>
        <dbReference type="Proteomes" id="UP000190667"/>
    </source>
</evidence>
<dbReference type="Pfam" id="PF01551">
    <property type="entry name" value="Peptidase_M23"/>
    <property type="match status" value="1"/>
</dbReference>
<reference evidence="10 11" key="1">
    <citation type="submission" date="2016-12" db="EMBL/GenBank/DDBJ databases">
        <title>Izhakiella australiana sp. nov. of genus Izhakiella isolated from Australian desert.</title>
        <authorList>
            <person name="Ji M."/>
        </authorList>
    </citation>
    <scope>NUCLEOTIDE SEQUENCE [LARGE SCALE GENOMIC DNA]</scope>
    <source>
        <strain evidence="10 11">D4N98</strain>
    </source>
</reference>
<evidence type="ECO:0000256" key="5">
    <source>
        <dbReference type="ARBA" id="ARBA00023288"/>
    </source>
</evidence>
<dbReference type="Gene3D" id="3.10.350.10">
    <property type="entry name" value="LysM domain"/>
    <property type="match status" value="1"/>
</dbReference>
<dbReference type="InterPro" id="IPR036779">
    <property type="entry name" value="LysM_dom_sf"/>
</dbReference>
<feature type="region of interest" description="Disordered" evidence="7">
    <location>
        <begin position="34"/>
        <end position="117"/>
    </location>
</feature>
<evidence type="ECO:0000256" key="8">
    <source>
        <dbReference type="SAM" id="SignalP"/>
    </source>
</evidence>
<name>A0A1S8YKR5_9GAMM</name>
<feature type="compositionally biased region" description="Low complexity" evidence="7">
    <location>
        <begin position="255"/>
        <end position="279"/>
    </location>
</feature>
<keyword evidence="5" id="KW-0449">Lipoprotein</keyword>